<dbReference type="NCBIfam" id="TIGR02937">
    <property type="entry name" value="sigma70-ECF"/>
    <property type="match status" value="1"/>
</dbReference>
<protein>
    <submittedName>
        <fullName evidence="7">RNA polymerase sigma-70 factor, ECF subfamily</fullName>
    </submittedName>
</protein>
<dbReference type="CDD" id="cd06171">
    <property type="entry name" value="Sigma70_r4"/>
    <property type="match status" value="1"/>
</dbReference>
<dbReference type="Gene3D" id="1.10.10.10">
    <property type="entry name" value="Winged helix-like DNA-binding domain superfamily/Winged helix DNA-binding domain"/>
    <property type="match status" value="1"/>
</dbReference>
<dbReference type="GO" id="GO:0016987">
    <property type="term" value="F:sigma factor activity"/>
    <property type="evidence" value="ECO:0007669"/>
    <property type="project" value="UniProtKB-KW"/>
</dbReference>
<accession>A0A1M6PZY8</accession>
<dbReference type="EMBL" id="FQZV01000078">
    <property type="protein sequence ID" value="SHK13457.1"/>
    <property type="molecule type" value="Genomic_DNA"/>
</dbReference>
<evidence type="ECO:0000256" key="3">
    <source>
        <dbReference type="ARBA" id="ARBA00023082"/>
    </source>
</evidence>
<name>A0A1M6PZY8_9FIRM</name>
<evidence type="ECO:0000259" key="6">
    <source>
        <dbReference type="Pfam" id="PF08281"/>
    </source>
</evidence>
<keyword evidence="3" id="KW-0731">Sigma factor</keyword>
<evidence type="ECO:0000256" key="1">
    <source>
        <dbReference type="ARBA" id="ARBA00010641"/>
    </source>
</evidence>
<dbReference type="Proteomes" id="UP000184536">
    <property type="component" value="Unassembled WGS sequence"/>
</dbReference>
<dbReference type="InterPro" id="IPR014284">
    <property type="entry name" value="RNA_pol_sigma-70_dom"/>
</dbReference>
<dbReference type="InterPro" id="IPR007627">
    <property type="entry name" value="RNA_pol_sigma70_r2"/>
</dbReference>
<dbReference type="InterPro" id="IPR036388">
    <property type="entry name" value="WH-like_DNA-bd_sf"/>
</dbReference>
<comment type="similarity">
    <text evidence="1">Belongs to the sigma-70 factor family. ECF subfamily.</text>
</comment>
<evidence type="ECO:0000313" key="8">
    <source>
        <dbReference type="Proteomes" id="UP000184536"/>
    </source>
</evidence>
<dbReference type="OrthoDB" id="9789355at2"/>
<dbReference type="GO" id="GO:0006352">
    <property type="term" value="P:DNA-templated transcription initiation"/>
    <property type="evidence" value="ECO:0007669"/>
    <property type="project" value="InterPro"/>
</dbReference>
<dbReference type="PANTHER" id="PTHR43133">
    <property type="entry name" value="RNA POLYMERASE ECF-TYPE SIGMA FACTO"/>
    <property type="match status" value="1"/>
</dbReference>
<dbReference type="InterPro" id="IPR039425">
    <property type="entry name" value="RNA_pol_sigma-70-like"/>
</dbReference>
<keyword evidence="4" id="KW-0804">Transcription</keyword>
<proteinExistence type="inferred from homology"/>
<dbReference type="Pfam" id="PF08281">
    <property type="entry name" value="Sigma70_r4_2"/>
    <property type="match status" value="1"/>
</dbReference>
<dbReference type="PANTHER" id="PTHR43133:SF60">
    <property type="entry name" value="RNA POLYMERASE SIGMA FACTOR SIGV"/>
    <property type="match status" value="1"/>
</dbReference>
<dbReference type="Gene3D" id="1.10.1740.10">
    <property type="match status" value="1"/>
</dbReference>
<dbReference type="RefSeq" id="WP_110942678.1">
    <property type="nucleotide sequence ID" value="NZ_FQZV01000078.1"/>
</dbReference>
<dbReference type="SUPFAM" id="SSF88946">
    <property type="entry name" value="Sigma2 domain of RNA polymerase sigma factors"/>
    <property type="match status" value="1"/>
</dbReference>
<organism evidence="7 8">
    <name type="scientific">Geosporobacter subterraneus DSM 17957</name>
    <dbReference type="NCBI Taxonomy" id="1121919"/>
    <lineage>
        <taxon>Bacteria</taxon>
        <taxon>Bacillati</taxon>
        <taxon>Bacillota</taxon>
        <taxon>Clostridia</taxon>
        <taxon>Peptostreptococcales</taxon>
        <taxon>Thermotaleaceae</taxon>
        <taxon>Geosporobacter</taxon>
    </lineage>
</organism>
<feature type="domain" description="RNA polymerase sigma factor 70 region 4 type 2" evidence="6">
    <location>
        <begin position="122"/>
        <end position="172"/>
    </location>
</feature>
<sequence length="195" mass="22866">MLIFFATIKDEQSRNKLEALYIKYGKDMFKVSYRVLNDYQLAQDAVQAAFIKLVGNLDKIDEINCNKTRAFVVIIVRNISINMYRERKRRNHMSLEGMEDALPDDSQMIDEKLISMEMFSQIVSKIKELHPAYSDIISLKFFYFYSDNEIAKIFNITQENVRVRLYRAKRSLIKLLSQSEELIENGWFFGSESGG</sequence>
<dbReference type="SUPFAM" id="SSF88659">
    <property type="entry name" value="Sigma3 and sigma4 domains of RNA polymerase sigma factors"/>
    <property type="match status" value="1"/>
</dbReference>
<gene>
    <name evidence="7" type="ORF">SAMN02745975_03725</name>
</gene>
<reference evidence="8" key="1">
    <citation type="submission" date="2016-11" db="EMBL/GenBank/DDBJ databases">
        <authorList>
            <person name="Varghese N."/>
            <person name="Submissions S."/>
        </authorList>
    </citation>
    <scope>NUCLEOTIDE SEQUENCE [LARGE SCALE GENOMIC DNA]</scope>
    <source>
        <strain evidence="8">DSM 17957</strain>
    </source>
</reference>
<dbReference type="GO" id="GO:0003677">
    <property type="term" value="F:DNA binding"/>
    <property type="evidence" value="ECO:0007669"/>
    <property type="project" value="InterPro"/>
</dbReference>
<feature type="domain" description="RNA polymerase sigma-70 region 2" evidence="5">
    <location>
        <begin position="20"/>
        <end position="90"/>
    </location>
</feature>
<keyword evidence="2" id="KW-0805">Transcription regulation</keyword>
<dbReference type="InterPro" id="IPR013249">
    <property type="entry name" value="RNA_pol_sigma70_r4_t2"/>
</dbReference>
<keyword evidence="8" id="KW-1185">Reference proteome</keyword>
<evidence type="ECO:0000259" key="5">
    <source>
        <dbReference type="Pfam" id="PF04542"/>
    </source>
</evidence>
<evidence type="ECO:0000256" key="2">
    <source>
        <dbReference type="ARBA" id="ARBA00023015"/>
    </source>
</evidence>
<evidence type="ECO:0000256" key="4">
    <source>
        <dbReference type="ARBA" id="ARBA00023163"/>
    </source>
</evidence>
<evidence type="ECO:0000313" key="7">
    <source>
        <dbReference type="EMBL" id="SHK13457.1"/>
    </source>
</evidence>
<dbReference type="InterPro" id="IPR013324">
    <property type="entry name" value="RNA_pol_sigma_r3/r4-like"/>
</dbReference>
<dbReference type="AlphaFoldDB" id="A0A1M6PZY8"/>
<dbReference type="Pfam" id="PF04542">
    <property type="entry name" value="Sigma70_r2"/>
    <property type="match status" value="1"/>
</dbReference>
<dbReference type="STRING" id="1121919.SAMN02745975_03725"/>
<dbReference type="InterPro" id="IPR013325">
    <property type="entry name" value="RNA_pol_sigma_r2"/>
</dbReference>